<sequence>MAEKKQQTKPLTANELDDTLSKIYYAPGGFQGITALHSRLPKGAASKERVRRWLSSQKVGRYMQTQPPKEVFAHFTEDRSNAIHQADLLFLPHDRVGRKTYKYALTLVDAVSRYKAAMPLTSKLANEVAAAFTAIYKDGPLTWPKTLMVDDGHEFKGAVSTLMTKHGVTVRRAQPGHHRSQAFVESFNRRLAERLFRNQAQQELDTGRDSRE</sequence>
<evidence type="ECO:0000313" key="2">
    <source>
        <dbReference type="EMBL" id="KAK3763393.1"/>
    </source>
</evidence>
<dbReference type="EMBL" id="JAWDGP010004564">
    <property type="protein sequence ID" value="KAK3763393.1"/>
    <property type="molecule type" value="Genomic_DNA"/>
</dbReference>
<evidence type="ECO:0000313" key="3">
    <source>
        <dbReference type="Proteomes" id="UP001283361"/>
    </source>
</evidence>
<accession>A0AAE1DBI6</accession>
<dbReference type="AlphaFoldDB" id="A0AAE1DBI6"/>
<protein>
    <recommendedName>
        <fullName evidence="1">Integrase catalytic domain-containing protein</fullName>
    </recommendedName>
</protein>
<organism evidence="2 3">
    <name type="scientific">Elysia crispata</name>
    <name type="common">lettuce slug</name>
    <dbReference type="NCBI Taxonomy" id="231223"/>
    <lineage>
        <taxon>Eukaryota</taxon>
        <taxon>Metazoa</taxon>
        <taxon>Spiralia</taxon>
        <taxon>Lophotrochozoa</taxon>
        <taxon>Mollusca</taxon>
        <taxon>Gastropoda</taxon>
        <taxon>Heterobranchia</taxon>
        <taxon>Euthyneura</taxon>
        <taxon>Panpulmonata</taxon>
        <taxon>Sacoglossa</taxon>
        <taxon>Placobranchoidea</taxon>
        <taxon>Plakobranchidae</taxon>
        <taxon>Elysia</taxon>
    </lineage>
</organism>
<dbReference type="GO" id="GO:0015074">
    <property type="term" value="P:DNA integration"/>
    <property type="evidence" value="ECO:0007669"/>
    <property type="project" value="InterPro"/>
</dbReference>
<keyword evidence="3" id="KW-1185">Reference proteome</keyword>
<reference evidence="2" key="1">
    <citation type="journal article" date="2023" name="G3 (Bethesda)">
        <title>A reference genome for the long-term kleptoplast-retaining sea slug Elysia crispata morphotype clarki.</title>
        <authorList>
            <person name="Eastman K.E."/>
            <person name="Pendleton A.L."/>
            <person name="Shaikh M.A."/>
            <person name="Suttiyut T."/>
            <person name="Ogas R."/>
            <person name="Tomko P."/>
            <person name="Gavelis G."/>
            <person name="Widhalm J.R."/>
            <person name="Wisecaver J.H."/>
        </authorList>
    </citation>
    <scope>NUCLEOTIDE SEQUENCE</scope>
    <source>
        <strain evidence="2">ECLA1</strain>
    </source>
</reference>
<comment type="caution">
    <text evidence="2">The sequence shown here is derived from an EMBL/GenBank/DDBJ whole genome shotgun (WGS) entry which is preliminary data.</text>
</comment>
<feature type="domain" description="Integrase catalytic" evidence="1">
    <location>
        <begin position="63"/>
        <end position="212"/>
    </location>
</feature>
<dbReference type="GO" id="GO:0003676">
    <property type="term" value="F:nucleic acid binding"/>
    <property type="evidence" value="ECO:0007669"/>
    <property type="project" value="InterPro"/>
</dbReference>
<dbReference type="Proteomes" id="UP001283361">
    <property type="component" value="Unassembled WGS sequence"/>
</dbReference>
<proteinExistence type="predicted"/>
<dbReference type="Gene3D" id="3.30.420.10">
    <property type="entry name" value="Ribonuclease H-like superfamily/Ribonuclease H"/>
    <property type="match status" value="1"/>
</dbReference>
<dbReference type="SUPFAM" id="SSF53098">
    <property type="entry name" value="Ribonuclease H-like"/>
    <property type="match status" value="1"/>
</dbReference>
<gene>
    <name evidence="2" type="ORF">RRG08_051499</name>
</gene>
<dbReference type="Pfam" id="PF00665">
    <property type="entry name" value="rve"/>
    <property type="match status" value="1"/>
</dbReference>
<dbReference type="InterPro" id="IPR001584">
    <property type="entry name" value="Integrase_cat-core"/>
</dbReference>
<dbReference type="PROSITE" id="PS50994">
    <property type="entry name" value="INTEGRASE"/>
    <property type="match status" value="1"/>
</dbReference>
<name>A0AAE1DBI6_9GAST</name>
<dbReference type="InterPro" id="IPR036397">
    <property type="entry name" value="RNaseH_sf"/>
</dbReference>
<evidence type="ECO:0000259" key="1">
    <source>
        <dbReference type="PROSITE" id="PS50994"/>
    </source>
</evidence>
<dbReference type="InterPro" id="IPR012337">
    <property type="entry name" value="RNaseH-like_sf"/>
</dbReference>